<evidence type="ECO:0000313" key="1">
    <source>
        <dbReference type="EMBL" id="TKB50370.1"/>
    </source>
</evidence>
<dbReference type="RefSeq" id="WP_136851680.1">
    <property type="nucleotide sequence ID" value="NZ_SWCI01000002.1"/>
</dbReference>
<protein>
    <submittedName>
        <fullName evidence="1">Uncharacterized protein</fullName>
    </submittedName>
</protein>
<accession>A0A4U1BJV9</accession>
<dbReference type="Proteomes" id="UP000305674">
    <property type="component" value="Unassembled WGS sequence"/>
</dbReference>
<name>A0A4U1BJV9_9GAMM</name>
<organism evidence="1 2">
    <name type="scientific">Ferrimonas sediminicola</name>
    <dbReference type="NCBI Taxonomy" id="2569538"/>
    <lineage>
        <taxon>Bacteria</taxon>
        <taxon>Pseudomonadati</taxon>
        <taxon>Pseudomonadota</taxon>
        <taxon>Gammaproteobacteria</taxon>
        <taxon>Alteromonadales</taxon>
        <taxon>Ferrimonadaceae</taxon>
        <taxon>Ferrimonas</taxon>
    </lineage>
</organism>
<sequence>MDSAKFTDLACALSFEEGKEFFDGDTADVELVFYNGEPLVESFEEGMQFDLRVLDLKVAEGTLTNVSI</sequence>
<proteinExistence type="predicted"/>
<dbReference type="EMBL" id="SWCI01000002">
    <property type="protein sequence ID" value="TKB50370.1"/>
    <property type="molecule type" value="Genomic_DNA"/>
</dbReference>
<reference evidence="1 2" key="1">
    <citation type="submission" date="2019-04" db="EMBL/GenBank/DDBJ databases">
        <authorList>
            <person name="Hwang J.C."/>
        </authorList>
    </citation>
    <scope>NUCLEOTIDE SEQUENCE [LARGE SCALE GENOMIC DNA]</scope>
    <source>
        <strain evidence="1 2">IMCC35001</strain>
    </source>
</reference>
<evidence type="ECO:0000313" key="2">
    <source>
        <dbReference type="Proteomes" id="UP000305674"/>
    </source>
</evidence>
<keyword evidence="2" id="KW-1185">Reference proteome</keyword>
<dbReference type="AlphaFoldDB" id="A0A4U1BJV9"/>
<dbReference type="OrthoDB" id="9802383at2"/>
<comment type="caution">
    <text evidence="1">The sequence shown here is derived from an EMBL/GenBank/DDBJ whole genome shotgun (WGS) entry which is preliminary data.</text>
</comment>
<dbReference type="Gene3D" id="2.40.30.10">
    <property type="entry name" value="Translation factors"/>
    <property type="match status" value="1"/>
</dbReference>
<gene>
    <name evidence="1" type="ORF">FCL40_04240</name>
</gene>